<proteinExistence type="predicted"/>
<feature type="transmembrane region" description="Helical" evidence="1">
    <location>
        <begin position="61"/>
        <end position="81"/>
    </location>
</feature>
<dbReference type="Pfam" id="PF04020">
    <property type="entry name" value="Phage_holin_4_2"/>
    <property type="match status" value="1"/>
</dbReference>
<organism evidence="2 3">
    <name type="scientific">Corynebacterium urealyticum</name>
    <dbReference type="NCBI Taxonomy" id="43771"/>
    <lineage>
        <taxon>Bacteria</taxon>
        <taxon>Bacillati</taxon>
        <taxon>Actinomycetota</taxon>
        <taxon>Actinomycetes</taxon>
        <taxon>Mycobacteriales</taxon>
        <taxon>Corynebacteriaceae</taxon>
        <taxon>Corynebacterium</taxon>
    </lineage>
</organism>
<keyword evidence="1" id="KW-0812">Transmembrane</keyword>
<sequence length="127" mass="13342">MRFALDVMVTAVALWLVTLVIPGVSVMGGIGAFIWAALVFMFVNAFIAPVVRLLSLPLRILTLGLFSLIVNALLFSLVGWISSGIGNGLVVSGFWAAFFGAIFMAIATWIVEGTLKALGLGSALAAR</sequence>
<accession>A0A5D4FUP5</accession>
<feature type="transmembrane region" description="Helical" evidence="1">
    <location>
        <begin position="33"/>
        <end position="54"/>
    </location>
</feature>
<evidence type="ECO:0000313" key="3">
    <source>
        <dbReference type="Proteomes" id="UP000324726"/>
    </source>
</evidence>
<comment type="caution">
    <text evidence="2">The sequence shown here is derived from an EMBL/GenBank/DDBJ whole genome shotgun (WGS) entry which is preliminary data.</text>
</comment>
<protein>
    <submittedName>
        <fullName evidence="2">Phage holin family protein</fullName>
    </submittedName>
</protein>
<dbReference type="RefSeq" id="WP_148811384.1">
    <property type="nucleotide sequence ID" value="NZ_VSZI01000001.1"/>
</dbReference>
<dbReference type="EMBL" id="VSZI01000001">
    <property type="protein sequence ID" value="TYR19634.1"/>
    <property type="molecule type" value="Genomic_DNA"/>
</dbReference>
<keyword evidence="1" id="KW-1133">Transmembrane helix</keyword>
<reference evidence="2 3" key="1">
    <citation type="submission" date="2019-08" db="EMBL/GenBank/DDBJ databases">
        <title>Draft genome of C. urealyticum strain VH4248.</title>
        <authorList>
            <person name="Navas J."/>
        </authorList>
    </citation>
    <scope>NUCLEOTIDE SEQUENCE [LARGE SCALE GENOMIC DNA]</scope>
    <source>
        <strain evidence="2 3">VH4248</strain>
    </source>
</reference>
<dbReference type="AlphaFoldDB" id="A0A5D4FUP5"/>
<dbReference type="InterPro" id="IPR007165">
    <property type="entry name" value="Phage_holin_4_2"/>
</dbReference>
<dbReference type="PANTHER" id="PTHR37309:SF1">
    <property type="entry name" value="SLR0284 PROTEIN"/>
    <property type="match status" value="1"/>
</dbReference>
<evidence type="ECO:0000256" key="1">
    <source>
        <dbReference type="SAM" id="Phobius"/>
    </source>
</evidence>
<feature type="transmembrane region" description="Helical" evidence="1">
    <location>
        <begin position="7"/>
        <end position="27"/>
    </location>
</feature>
<dbReference type="Proteomes" id="UP000324726">
    <property type="component" value="Unassembled WGS sequence"/>
</dbReference>
<feature type="transmembrane region" description="Helical" evidence="1">
    <location>
        <begin position="93"/>
        <end position="111"/>
    </location>
</feature>
<evidence type="ECO:0000313" key="2">
    <source>
        <dbReference type="EMBL" id="TYR19634.1"/>
    </source>
</evidence>
<gene>
    <name evidence="2" type="ORF">FYJ87_01050</name>
</gene>
<keyword evidence="1" id="KW-0472">Membrane</keyword>
<name>A0A5D4FUP5_9CORY</name>
<dbReference type="PANTHER" id="PTHR37309">
    <property type="entry name" value="SLR0284 PROTEIN"/>
    <property type="match status" value="1"/>
</dbReference>